<protein>
    <submittedName>
        <fullName evidence="1">Uncharacterized protein</fullName>
    </submittedName>
</protein>
<organism evidence="1 2">
    <name type="scientific">Decorospora gaudefroyi</name>
    <dbReference type="NCBI Taxonomy" id="184978"/>
    <lineage>
        <taxon>Eukaryota</taxon>
        <taxon>Fungi</taxon>
        <taxon>Dikarya</taxon>
        <taxon>Ascomycota</taxon>
        <taxon>Pezizomycotina</taxon>
        <taxon>Dothideomycetes</taxon>
        <taxon>Pleosporomycetidae</taxon>
        <taxon>Pleosporales</taxon>
        <taxon>Pleosporineae</taxon>
        <taxon>Pleosporaceae</taxon>
        <taxon>Decorospora</taxon>
    </lineage>
</organism>
<dbReference type="EMBL" id="ML975299">
    <property type="protein sequence ID" value="KAF1834594.1"/>
    <property type="molecule type" value="Genomic_DNA"/>
</dbReference>
<dbReference type="OrthoDB" id="3690720at2759"/>
<reference evidence="1" key="1">
    <citation type="submission" date="2020-01" db="EMBL/GenBank/DDBJ databases">
        <authorList>
            <consortium name="DOE Joint Genome Institute"/>
            <person name="Haridas S."/>
            <person name="Albert R."/>
            <person name="Binder M."/>
            <person name="Bloem J."/>
            <person name="Labutti K."/>
            <person name="Salamov A."/>
            <person name="Andreopoulos B."/>
            <person name="Baker S.E."/>
            <person name="Barry K."/>
            <person name="Bills G."/>
            <person name="Bluhm B.H."/>
            <person name="Cannon C."/>
            <person name="Castanera R."/>
            <person name="Culley D.E."/>
            <person name="Daum C."/>
            <person name="Ezra D."/>
            <person name="Gonzalez J.B."/>
            <person name="Henrissat B."/>
            <person name="Kuo A."/>
            <person name="Liang C."/>
            <person name="Lipzen A."/>
            <person name="Lutzoni F."/>
            <person name="Magnuson J."/>
            <person name="Mondo S."/>
            <person name="Nolan M."/>
            <person name="Ohm R."/>
            <person name="Pangilinan J."/>
            <person name="Park H.-J."/>
            <person name="Ramirez L."/>
            <person name="Alfaro M."/>
            <person name="Sun H."/>
            <person name="Tritt A."/>
            <person name="Yoshinaga Y."/>
            <person name="Zwiers L.-H."/>
            <person name="Turgeon B.G."/>
            <person name="Goodwin S.B."/>
            <person name="Spatafora J.W."/>
            <person name="Crous P.W."/>
            <person name="Grigoriev I.V."/>
        </authorList>
    </citation>
    <scope>NUCLEOTIDE SEQUENCE</scope>
    <source>
        <strain evidence="1">P77</strain>
    </source>
</reference>
<name>A0A6A5KJN6_9PLEO</name>
<evidence type="ECO:0000313" key="1">
    <source>
        <dbReference type="EMBL" id="KAF1834594.1"/>
    </source>
</evidence>
<gene>
    <name evidence="1" type="ORF">BDW02DRAFT_549911</name>
</gene>
<evidence type="ECO:0000313" key="2">
    <source>
        <dbReference type="Proteomes" id="UP000800040"/>
    </source>
</evidence>
<keyword evidence="2" id="KW-1185">Reference proteome</keyword>
<dbReference type="AlphaFoldDB" id="A0A6A5KJN6"/>
<proteinExistence type="predicted"/>
<accession>A0A6A5KJN6</accession>
<sequence>MNTTSSALAATIGSPVPQRRCYLSRPSITKEDVEKTEHMVVEAEKMVENAINNRATRNFHSEQAALKKLRESAEFSAKVEAFRKDQLSKEASLRPKSATGETLALERIEKLVNSFKASMQQEMRDAQLKQSAKKIQKSSEPCQSSVPLQVYKATSPPRQERRKMKIPRKSLPARSKPIIEKAATDLDEKVPIELSSTGFVHFPRHREDEDDWERVSHRSNVKSGVTIEEAAPSTKGFFKGWFSSK</sequence>
<dbReference type="Proteomes" id="UP000800040">
    <property type="component" value="Unassembled WGS sequence"/>
</dbReference>